<protein>
    <submittedName>
        <fullName evidence="1">Uncharacterized protein</fullName>
    </submittedName>
</protein>
<evidence type="ECO:0000313" key="2">
    <source>
        <dbReference type="Proteomes" id="UP001162501"/>
    </source>
</evidence>
<name>A0AC59Y4H0_RANTA</name>
<organism evidence="1 2">
    <name type="scientific">Rangifer tarandus platyrhynchus</name>
    <name type="common">Svalbard reindeer</name>
    <dbReference type="NCBI Taxonomy" id="3082113"/>
    <lineage>
        <taxon>Eukaryota</taxon>
        <taxon>Metazoa</taxon>
        <taxon>Chordata</taxon>
        <taxon>Craniata</taxon>
        <taxon>Vertebrata</taxon>
        <taxon>Euteleostomi</taxon>
        <taxon>Mammalia</taxon>
        <taxon>Eutheria</taxon>
        <taxon>Laurasiatheria</taxon>
        <taxon>Artiodactyla</taxon>
        <taxon>Ruminantia</taxon>
        <taxon>Pecora</taxon>
        <taxon>Cervidae</taxon>
        <taxon>Odocoileinae</taxon>
        <taxon>Rangifer</taxon>
    </lineage>
</organism>
<proteinExistence type="predicted"/>
<dbReference type="EMBL" id="OX596094">
    <property type="protein sequence ID" value="CAM9378068.1"/>
    <property type="molecule type" value="Genomic_DNA"/>
</dbReference>
<reference evidence="1" key="2">
    <citation type="submission" date="2025-03" db="EMBL/GenBank/DDBJ databases">
        <authorList>
            <consortium name="ELIXIR-Norway"/>
            <consortium name="Elixir Norway"/>
        </authorList>
    </citation>
    <scope>NUCLEOTIDE SEQUENCE</scope>
</reference>
<gene>
    <name evidence="1" type="ORF">MRATA1EN22A_LOCUS1682</name>
</gene>
<reference evidence="1" key="1">
    <citation type="submission" date="2023-05" db="EMBL/GenBank/DDBJ databases">
        <authorList>
            <consortium name="ELIXIR-Norway"/>
        </authorList>
    </citation>
    <scope>NUCLEOTIDE SEQUENCE</scope>
</reference>
<dbReference type="Proteomes" id="UP001162501">
    <property type="component" value="Chromosome 10"/>
</dbReference>
<evidence type="ECO:0000313" key="1">
    <source>
        <dbReference type="EMBL" id="CAM9378068.1"/>
    </source>
</evidence>
<sequence length="147" mass="16332">MGLSRQEHWAGLPFPSPEDLPDPGSELWSLAWQADSLPSESPAKPTGQRTFDEGARNTQWGKVVSSAKFWDTGETCRTNQIRCLCCAVLSRVRLSATLWTVAHQALLSMRILQARTLQWVATPSSRGSSQPRDRTQVSCIAGRFFTI</sequence>
<accession>A0AC59Y4H0</accession>